<dbReference type="AlphaFoldDB" id="A0A1H6SWG9"/>
<dbReference type="EMBL" id="FNYS01000003">
    <property type="protein sequence ID" value="SEI68315.1"/>
    <property type="molecule type" value="Genomic_DNA"/>
</dbReference>
<organism evidence="1 2">
    <name type="scientific">Myroides marinus</name>
    <dbReference type="NCBI Taxonomy" id="703342"/>
    <lineage>
        <taxon>Bacteria</taxon>
        <taxon>Pseudomonadati</taxon>
        <taxon>Bacteroidota</taxon>
        <taxon>Flavobacteriia</taxon>
        <taxon>Flavobacteriales</taxon>
        <taxon>Flavobacteriaceae</taxon>
        <taxon>Myroides</taxon>
    </lineage>
</organism>
<evidence type="ECO:0000313" key="2">
    <source>
        <dbReference type="Proteomes" id="UP000183077"/>
    </source>
</evidence>
<dbReference type="Proteomes" id="UP000183077">
    <property type="component" value="Unassembled WGS sequence"/>
</dbReference>
<proteinExistence type="predicted"/>
<name>A0A1H6SWG9_9FLAO</name>
<sequence length="42" mass="4646">MLDVINLGLADYIGLIQSLRNTTSLVIVFGYEKEIVASLLYS</sequence>
<protein>
    <submittedName>
        <fullName evidence="1">Uncharacterized protein</fullName>
    </submittedName>
</protein>
<evidence type="ECO:0000313" key="1">
    <source>
        <dbReference type="EMBL" id="SEI68315.1"/>
    </source>
</evidence>
<gene>
    <name evidence="1" type="ORF">SAMN04488018_10339</name>
</gene>
<reference evidence="1 2" key="1">
    <citation type="submission" date="2016-10" db="EMBL/GenBank/DDBJ databases">
        <authorList>
            <person name="de Groot N.N."/>
        </authorList>
    </citation>
    <scope>NUCLEOTIDE SEQUENCE [LARGE SCALE GENOMIC DNA]</scope>
    <source>
        <strain evidence="1 2">DSM 23048</strain>
    </source>
</reference>
<accession>A0A1H6SWG9</accession>